<proteinExistence type="predicted"/>
<dbReference type="Proteomes" id="UP000261500">
    <property type="component" value="Unplaced"/>
</dbReference>
<name>A0A3B3ULM7_9TELE</name>
<organism evidence="1 2">
    <name type="scientific">Poecilia latipinna</name>
    <name type="common">sailfin molly</name>
    <dbReference type="NCBI Taxonomy" id="48699"/>
    <lineage>
        <taxon>Eukaryota</taxon>
        <taxon>Metazoa</taxon>
        <taxon>Chordata</taxon>
        <taxon>Craniata</taxon>
        <taxon>Vertebrata</taxon>
        <taxon>Euteleostomi</taxon>
        <taxon>Actinopterygii</taxon>
        <taxon>Neopterygii</taxon>
        <taxon>Teleostei</taxon>
        <taxon>Neoteleostei</taxon>
        <taxon>Acanthomorphata</taxon>
        <taxon>Ovalentaria</taxon>
        <taxon>Atherinomorphae</taxon>
        <taxon>Cyprinodontiformes</taxon>
        <taxon>Poeciliidae</taxon>
        <taxon>Poeciliinae</taxon>
        <taxon>Poecilia</taxon>
    </lineage>
</organism>
<evidence type="ECO:0000313" key="2">
    <source>
        <dbReference type="Proteomes" id="UP000261500"/>
    </source>
</evidence>
<dbReference type="Pfam" id="PF14945">
    <property type="entry name" value="LLC1"/>
    <property type="match status" value="1"/>
</dbReference>
<dbReference type="InterPro" id="IPR020339">
    <property type="entry name" value="C20orf85-like"/>
</dbReference>
<reference evidence="1" key="2">
    <citation type="submission" date="2025-09" db="UniProtKB">
        <authorList>
            <consortium name="Ensembl"/>
        </authorList>
    </citation>
    <scope>IDENTIFICATION</scope>
</reference>
<dbReference type="AlphaFoldDB" id="A0A3B3ULM7"/>
<accession>A0A3B3ULM7</accession>
<evidence type="ECO:0000313" key="1">
    <source>
        <dbReference type="Ensembl" id="ENSPLAP00000013601.1"/>
    </source>
</evidence>
<keyword evidence="2" id="KW-1185">Reference proteome</keyword>
<reference evidence="1" key="1">
    <citation type="submission" date="2025-08" db="UniProtKB">
        <authorList>
            <consortium name="Ensembl"/>
        </authorList>
    </citation>
    <scope>IDENTIFICATION</scope>
</reference>
<dbReference type="Ensembl" id="ENSPLAT00000021648.1">
    <property type="protein sequence ID" value="ENSPLAP00000013601.1"/>
    <property type="gene ID" value="ENSPLAG00000017112.1"/>
</dbReference>
<dbReference type="STRING" id="48699.ENSPLAP00000013601"/>
<protein>
    <submittedName>
        <fullName evidence="1">Uncharacterized protein</fullName>
    </submittedName>
</protein>
<sequence length="120" mass="13226">MAAGVSALFQYEMKSVKLKTGLKTELHPELTIRPLTPPQKHIQVRLSQHLWSCSAVCLCSTCPSLVQVGSSSAVPLTSQRFIGWHSGSSCLHLEKYGAIEKRKKGVKQHQRQLGRLGDSC</sequence>